<evidence type="ECO:0000313" key="4">
    <source>
        <dbReference type="Proteomes" id="UP000233553"/>
    </source>
</evidence>
<comment type="caution">
    <text evidence="3">The sequence shown here is derived from an EMBL/GenBank/DDBJ whole genome shotgun (WGS) entry which is preliminary data.</text>
</comment>
<dbReference type="AlphaFoldDB" id="A0A2N0WHR5"/>
<evidence type="ECO:0000313" key="3">
    <source>
        <dbReference type="EMBL" id="PKF34951.1"/>
    </source>
</evidence>
<feature type="signal peptide" evidence="2">
    <location>
        <begin position="1"/>
        <end position="19"/>
    </location>
</feature>
<keyword evidence="2" id="KW-0732">Signal</keyword>
<dbReference type="RefSeq" id="WP_101236094.1">
    <property type="nucleotide sequence ID" value="NZ_PISJ01000010.1"/>
</dbReference>
<dbReference type="Proteomes" id="UP000233553">
    <property type="component" value="Unassembled WGS sequence"/>
</dbReference>
<sequence>MKNLLVKSLALSFVFTLVACEKNKTTDNLALRQETTTPHSMETEPATNSNQLHDDMQHDASVPVTNEDGTSEVHTGSATTQQTP</sequence>
<dbReference type="PROSITE" id="PS51257">
    <property type="entry name" value="PROKAR_LIPOPROTEIN"/>
    <property type="match status" value="1"/>
</dbReference>
<feature type="compositionally biased region" description="Polar residues" evidence="1">
    <location>
        <begin position="63"/>
        <end position="84"/>
    </location>
</feature>
<proteinExistence type="predicted"/>
<reference evidence="3 4" key="1">
    <citation type="submission" date="2017-12" db="EMBL/GenBank/DDBJ databases">
        <title>Draft Genome sequences of multiple microbial strains isolated from spacecraft associated surfaces.</title>
        <authorList>
            <person name="Seuylemezian A."/>
            <person name="Vaishampayan P."/>
            <person name="Venkateswaran K."/>
        </authorList>
    </citation>
    <scope>NUCLEOTIDE SEQUENCE [LARGE SCALE GENOMIC DNA]</scope>
    <source>
        <strain evidence="3 4">2P01AA</strain>
    </source>
</reference>
<feature type="chain" id="PRO_5014774225" description="Lipoprotein" evidence="2">
    <location>
        <begin position="20"/>
        <end position="84"/>
    </location>
</feature>
<feature type="compositionally biased region" description="Polar residues" evidence="1">
    <location>
        <begin position="33"/>
        <end position="51"/>
    </location>
</feature>
<dbReference type="EMBL" id="PISJ01000010">
    <property type="protein sequence ID" value="PKF34951.1"/>
    <property type="molecule type" value="Genomic_DNA"/>
</dbReference>
<evidence type="ECO:0008006" key="5">
    <source>
        <dbReference type="Google" id="ProtNLM"/>
    </source>
</evidence>
<evidence type="ECO:0000256" key="1">
    <source>
        <dbReference type="SAM" id="MobiDB-lite"/>
    </source>
</evidence>
<feature type="region of interest" description="Disordered" evidence="1">
    <location>
        <begin position="24"/>
        <end position="84"/>
    </location>
</feature>
<organism evidence="3 4">
    <name type="scientific">Acinetobacter proteolyticus</name>
    <dbReference type="NCBI Taxonomy" id="1776741"/>
    <lineage>
        <taxon>Bacteria</taxon>
        <taxon>Pseudomonadati</taxon>
        <taxon>Pseudomonadota</taxon>
        <taxon>Gammaproteobacteria</taxon>
        <taxon>Moraxellales</taxon>
        <taxon>Moraxellaceae</taxon>
        <taxon>Acinetobacter</taxon>
    </lineage>
</organism>
<gene>
    <name evidence="3" type="ORF">CW311_06440</name>
</gene>
<accession>A0A2N0WHR5</accession>
<name>A0A2N0WHR5_9GAMM</name>
<protein>
    <recommendedName>
        <fullName evidence="5">Lipoprotein</fullName>
    </recommendedName>
</protein>
<evidence type="ECO:0000256" key="2">
    <source>
        <dbReference type="SAM" id="SignalP"/>
    </source>
</evidence>